<comment type="caution">
    <text evidence="1">The sequence shown here is derived from an EMBL/GenBank/DDBJ whole genome shotgun (WGS) entry which is preliminary data.</text>
</comment>
<reference evidence="1" key="1">
    <citation type="journal article" date="2019" name="Sci. Rep.">
        <title>Draft genome of Tanacetum cinerariifolium, the natural source of mosquito coil.</title>
        <authorList>
            <person name="Yamashiro T."/>
            <person name="Shiraishi A."/>
            <person name="Satake H."/>
            <person name="Nakayama K."/>
        </authorList>
    </citation>
    <scope>NUCLEOTIDE SEQUENCE</scope>
</reference>
<dbReference type="EMBL" id="BKCJ011166658">
    <property type="protein sequence ID" value="GFC97533.1"/>
    <property type="molecule type" value="Genomic_DNA"/>
</dbReference>
<sequence length="102" mass="10887">AQPVPARPTKLQAIGRKGIPVLANEAREGPQAIDAVGGIEAELRQRGQADTTEAVVGRFSLILSKQTRREADTNIEVYVAAQHQLYLLRVALGAVLPGIVAH</sequence>
<dbReference type="AlphaFoldDB" id="A0A699SKP9"/>
<protein>
    <submittedName>
        <fullName evidence="1">Uncharacterized protein</fullName>
    </submittedName>
</protein>
<organism evidence="1">
    <name type="scientific">Tanacetum cinerariifolium</name>
    <name type="common">Dalmatian daisy</name>
    <name type="synonym">Chrysanthemum cinerariifolium</name>
    <dbReference type="NCBI Taxonomy" id="118510"/>
    <lineage>
        <taxon>Eukaryota</taxon>
        <taxon>Viridiplantae</taxon>
        <taxon>Streptophyta</taxon>
        <taxon>Embryophyta</taxon>
        <taxon>Tracheophyta</taxon>
        <taxon>Spermatophyta</taxon>
        <taxon>Magnoliopsida</taxon>
        <taxon>eudicotyledons</taxon>
        <taxon>Gunneridae</taxon>
        <taxon>Pentapetalae</taxon>
        <taxon>asterids</taxon>
        <taxon>campanulids</taxon>
        <taxon>Asterales</taxon>
        <taxon>Asteraceae</taxon>
        <taxon>Asteroideae</taxon>
        <taxon>Anthemideae</taxon>
        <taxon>Anthemidinae</taxon>
        <taxon>Tanacetum</taxon>
    </lineage>
</organism>
<feature type="non-terminal residue" evidence="1">
    <location>
        <position position="1"/>
    </location>
</feature>
<gene>
    <name evidence="1" type="ORF">Tci_869503</name>
</gene>
<evidence type="ECO:0000313" key="1">
    <source>
        <dbReference type="EMBL" id="GFC97533.1"/>
    </source>
</evidence>
<accession>A0A699SKP9</accession>
<proteinExistence type="predicted"/>
<feature type="non-terminal residue" evidence="1">
    <location>
        <position position="102"/>
    </location>
</feature>
<name>A0A699SKP9_TANCI</name>